<feature type="region of interest" description="Disordered" evidence="4">
    <location>
        <begin position="635"/>
        <end position="658"/>
    </location>
</feature>
<evidence type="ECO:0000256" key="4">
    <source>
        <dbReference type="SAM" id="MobiDB-lite"/>
    </source>
</evidence>
<gene>
    <name evidence="5" type="ORF">CFIO01_07187</name>
</gene>
<comment type="subcellular location">
    <subcellularLocation>
        <location evidence="1">Mitochondrion</location>
    </subcellularLocation>
</comment>
<keyword evidence="6" id="KW-1185">Reference proteome</keyword>
<dbReference type="EMBL" id="JARH01000377">
    <property type="protein sequence ID" value="EXF81215.1"/>
    <property type="molecule type" value="Genomic_DNA"/>
</dbReference>
<organism evidence="5 6">
    <name type="scientific">Colletotrichum fioriniae PJ7</name>
    <dbReference type="NCBI Taxonomy" id="1445577"/>
    <lineage>
        <taxon>Eukaryota</taxon>
        <taxon>Fungi</taxon>
        <taxon>Dikarya</taxon>
        <taxon>Ascomycota</taxon>
        <taxon>Pezizomycotina</taxon>
        <taxon>Sordariomycetes</taxon>
        <taxon>Hypocreomycetidae</taxon>
        <taxon>Glomerellales</taxon>
        <taxon>Glomerellaceae</taxon>
        <taxon>Colletotrichum</taxon>
        <taxon>Colletotrichum acutatum species complex</taxon>
    </lineage>
</organism>
<evidence type="ECO:0000256" key="3">
    <source>
        <dbReference type="ARBA" id="ARBA00023128"/>
    </source>
</evidence>
<evidence type="ECO:0000256" key="2">
    <source>
        <dbReference type="ARBA" id="ARBA00022946"/>
    </source>
</evidence>
<dbReference type="Proteomes" id="UP000020467">
    <property type="component" value="Unassembled WGS sequence"/>
</dbReference>
<dbReference type="eggNOG" id="ENOG502SN7Z">
    <property type="taxonomic scope" value="Eukaryota"/>
</dbReference>
<keyword evidence="3" id="KW-0496">Mitochondrion</keyword>
<dbReference type="KEGG" id="cfj:CFIO01_07187"/>
<dbReference type="Pfam" id="PF12921">
    <property type="entry name" value="ATP13"/>
    <property type="match status" value="1"/>
</dbReference>
<dbReference type="HOGENOM" id="CLU_020437_0_0_1"/>
<comment type="caution">
    <text evidence="5">The sequence shown here is derived from an EMBL/GenBank/DDBJ whole genome shotgun (WGS) entry which is preliminary data.</text>
</comment>
<dbReference type="AlphaFoldDB" id="A0A010QX86"/>
<name>A0A010QX86_9PEZI</name>
<evidence type="ECO:0000256" key="1">
    <source>
        <dbReference type="ARBA" id="ARBA00004173"/>
    </source>
</evidence>
<evidence type="ECO:0008006" key="7">
    <source>
        <dbReference type="Google" id="ProtNLM"/>
    </source>
</evidence>
<sequence length="749" mass="84666">MIPAIEANGLRQLLRCQSPPRGTRSKILVARLRRCYGHHAPFPITTPARIVIPRNGLDLSTRCISQSHKLSSNTSAPTIESRSDHQSAEAHLADLLRAVQSQDTTQIVKSVKGLARHPRAIEVADALQRLSPTTFSEIVRSLDPSRVGPRSNATYGLRIENALGQYSSLASVADRFGVPKIYKSVFQSLRTLFGLRSYHGNEPSRLDYVVLLRCAGAASDVQAAKEIWDVTKGEEDGHHRNGQDYTEYFKTRFLTDPAYSHNDNARLRVRPRDLHGRRKNLKDTRILWPLERLRLSLVANRRFTYGRASWEPTHDLYRLLSLSAPVGRLNAFIRKKHKVVDEEFYCAYLVACARAGSVREMTRILYKVWGILITDRDHRAATIVSANRADSVRRTPTPTQPLINAIVQAFGCTGHVILAKKLIEHISAEWGILIPPSTWSSLLEWTYLISSRPVTQEYKTIGDKNKIVRSNDVLAVWDAMTANPHLGKPGFRDLDLYTRSLIASGKLDEAWDSIRRTCAEYDSLCKDVEAALFETLFPSPPPASISRHRRLKAQQHMSWYSIQRSCQQWLREASVRLRREPALGCQIIPDFVNDFRRFLPDPITYSTYGGTVRILNQDIAAPKTKWVKRIVRSEPTRRLAPDPSRPKVSKSDGAGEDAEAVPIVTEAGDPVYESMTITLSRSTRRMVRQRREVRFGEQENRLRFELGKAAKQGVVNEGEAISTVKALNSQRLPQAGPLFRKEVLKALVW</sequence>
<dbReference type="GO" id="GO:0005739">
    <property type="term" value="C:mitochondrion"/>
    <property type="evidence" value="ECO:0007669"/>
    <property type="project" value="UniProtKB-SubCell"/>
</dbReference>
<evidence type="ECO:0000313" key="5">
    <source>
        <dbReference type="EMBL" id="EXF81215.1"/>
    </source>
</evidence>
<accession>A0A010QX86</accession>
<dbReference type="InterPro" id="IPR024319">
    <property type="entry name" value="ATPase_expression_mit"/>
</dbReference>
<proteinExistence type="predicted"/>
<dbReference type="OrthoDB" id="185373at2759"/>
<keyword evidence="2" id="KW-0809">Transit peptide</keyword>
<reference evidence="5 6" key="1">
    <citation type="submission" date="2014-02" db="EMBL/GenBank/DDBJ databases">
        <title>The genome sequence of Colletotrichum fioriniae PJ7.</title>
        <authorList>
            <person name="Baroncelli R."/>
            <person name="Thon M.R."/>
        </authorList>
    </citation>
    <scope>NUCLEOTIDE SEQUENCE [LARGE SCALE GENOMIC DNA]</scope>
    <source>
        <strain evidence="5 6">PJ7</strain>
    </source>
</reference>
<protein>
    <recommendedName>
        <fullName evidence="7">Pentatricopeptide repeat domain-containing protein</fullName>
    </recommendedName>
</protein>
<evidence type="ECO:0000313" key="6">
    <source>
        <dbReference type="Proteomes" id="UP000020467"/>
    </source>
</evidence>